<evidence type="ECO:0000313" key="2">
    <source>
        <dbReference type="EMBL" id="GGH38106.1"/>
    </source>
</evidence>
<dbReference type="InterPro" id="IPR016181">
    <property type="entry name" value="Acyl_CoA_acyltransferase"/>
</dbReference>
<accession>A0ABQ1YW04</accession>
<reference evidence="3" key="1">
    <citation type="journal article" date="2019" name="Int. J. Syst. Evol. Microbiol.">
        <title>The Global Catalogue of Microorganisms (GCM) 10K type strain sequencing project: providing services to taxonomists for standard genome sequencing and annotation.</title>
        <authorList>
            <consortium name="The Broad Institute Genomics Platform"/>
            <consortium name="The Broad Institute Genome Sequencing Center for Infectious Disease"/>
            <person name="Wu L."/>
            <person name="Ma J."/>
        </authorList>
    </citation>
    <scope>NUCLEOTIDE SEQUENCE [LARGE SCALE GENOMIC DNA]</scope>
    <source>
        <strain evidence="3">CGMCC 1.12769</strain>
    </source>
</reference>
<dbReference type="EMBL" id="BMFT01000005">
    <property type="protein sequence ID" value="GGH38106.1"/>
    <property type="molecule type" value="Genomic_DNA"/>
</dbReference>
<name>A0ABQ1YW04_9BACL</name>
<protein>
    <recommendedName>
        <fullName evidence="1">N-acetyltransferase domain-containing protein</fullName>
    </recommendedName>
</protein>
<dbReference type="Pfam" id="PF13508">
    <property type="entry name" value="Acetyltransf_7"/>
    <property type="match status" value="1"/>
</dbReference>
<dbReference type="Gene3D" id="3.40.630.30">
    <property type="match status" value="1"/>
</dbReference>
<organism evidence="2 3">
    <name type="scientific">Paenibacillus segetis</name>
    <dbReference type="NCBI Taxonomy" id="1325360"/>
    <lineage>
        <taxon>Bacteria</taxon>
        <taxon>Bacillati</taxon>
        <taxon>Bacillota</taxon>
        <taxon>Bacilli</taxon>
        <taxon>Bacillales</taxon>
        <taxon>Paenibacillaceae</taxon>
        <taxon>Paenibacillus</taxon>
    </lineage>
</organism>
<evidence type="ECO:0000313" key="3">
    <source>
        <dbReference type="Proteomes" id="UP000659344"/>
    </source>
</evidence>
<comment type="caution">
    <text evidence="2">The sequence shown here is derived from an EMBL/GenBank/DDBJ whole genome shotgun (WGS) entry which is preliminary data.</text>
</comment>
<dbReference type="Proteomes" id="UP000659344">
    <property type="component" value="Unassembled WGS sequence"/>
</dbReference>
<proteinExistence type="predicted"/>
<gene>
    <name evidence="2" type="ORF">GCM10008013_45960</name>
</gene>
<evidence type="ECO:0000259" key="1">
    <source>
        <dbReference type="PROSITE" id="PS51186"/>
    </source>
</evidence>
<keyword evidence="3" id="KW-1185">Reference proteome</keyword>
<dbReference type="PROSITE" id="PS51186">
    <property type="entry name" value="GNAT"/>
    <property type="match status" value="1"/>
</dbReference>
<dbReference type="InterPro" id="IPR000182">
    <property type="entry name" value="GNAT_dom"/>
</dbReference>
<feature type="domain" description="N-acetyltransferase" evidence="1">
    <location>
        <begin position="1"/>
        <end position="139"/>
    </location>
</feature>
<dbReference type="SUPFAM" id="SSF55729">
    <property type="entry name" value="Acyl-CoA N-acyltransferases (Nat)"/>
    <property type="match status" value="1"/>
</dbReference>
<sequence length="173" mass="20254">MNNMYNRFDEIYKIMESSFPKSEFRTYDGQRALLSSPYYRVLTETDSNDKTIAFLASWEFSSFRFVEHFAVDPTLRGGGTGGKLLNKYISQSQIPVRLEVEPPESDFAKRRIGFYERLGFHLNSFDYVQPPLREGQPLLPLNIMSYPDPLTEEEFAHFKETVYSEVYKMNLLN</sequence>